<dbReference type="Proteomes" id="UP000070226">
    <property type="component" value="Unassembled WGS sequence"/>
</dbReference>
<dbReference type="EMBL" id="LRQT01000118">
    <property type="protein sequence ID" value="KXA61425.1"/>
    <property type="molecule type" value="Genomic_DNA"/>
</dbReference>
<organism evidence="1">
    <name type="scientific">Veillonella atypica</name>
    <dbReference type="NCBI Taxonomy" id="39777"/>
    <lineage>
        <taxon>Bacteria</taxon>
        <taxon>Bacillati</taxon>
        <taxon>Bacillota</taxon>
        <taxon>Negativicutes</taxon>
        <taxon>Veillonellales</taxon>
        <taxon>Veillonellaceae</taxon>
        <taxon>Veillonella</taxon>
    </lineage>
</organism>
<accession>A0A133S040</accession>
<proteinExistence type="predicted"/>
<dbReference type="PATRIC" id="fig|39777.7.peg.1871"/>
<gene>
    <name evidence="1" type="ORF">HMPREF3233_01907</name>
</gene>
<protein>
    <submittedName>
        <fullName evidence="1">Uncharacterized protein</fullName>
    </submittedName>
</protein>
<evidence type="ECO:0000313" key="1">
    <source>
        <dbReference type="EMBL" id="KXA61425.1"/>
    </source>
</evidence>
<sequence>MKSRKLSHVHTFTAPTTNTTKLTNKSKTYQKTDLSLIIYRGPTKIAQRIL</sequence>
<dbReference type="AlphaFoldDB" id="A0A133S040"/>
<comment type="caution">
    <text evidence="1">The sequence shown here is derived from an EMBL/GenBank/DDBJ whole genome shotgun (WGS) entry which is preliminary data.</text>
</comment>
<name>A0A133S040_9FIRM</name>
<evidence type="ECO:0000313" key="2">
    <source>
        <dbReference type="Proteomes" id="UP000070226"/>
    </source>
</evidence>
<reference evidence="1 2" key="1">
    <citation type="submission" date="2016-01" db="EMBL/GenBank/DDBJ databases">
        <authorList>
            <person name="Oliw E.H."/>
        </authorList>
    </citation>
    <scope>NUCLEOTIDE SEQUENCE [LARGE SCALE GENOMIC DNA]</scope>
    <source>
        <strain evidence="1 2">CMW7756B</strain>
    </source>
</reference>